<proteinExistence type="predicted"/>
<dbReference type="InterPro" id="IPR005174">
    <property type="entry name" value="KIB1-4_b-propeller"/>
</dbReference>
<evidence type="ECO:0000313" key="3">
    <source>
        <dbReference type="EMBL" id="CAB4293392.1"/>
    </source>
</evidence>
<name>A0A6J5W0B4_PRUAR</name>
<dbReference type="EMBL" id="CAEKKB010000001">
    <property type="protein sequence ID" value="CAB4293392.1"/>
    <property type="molecule type" value="Genomic_DNA"/>
</dbReference>
<dbReference type="Gene3D" id="2.130.10.10">
    <property type="entry name" value="YVTN repeat-like/Quinoprotein amine dehydrogenase"/>
    <property type="match status" value="1"/>
</dbReference>
<dbReference type="Proteomes" id="UP000507245">
    <property type="component" value="Unassembled WGS sequence"/>
</dbReference>
<feature type="repeat" description="WD" evidence="1">
    <location>
        <begin position="93"/>
        <end position="125"/>
    </location>
</feature>
<evidence type="ECO:0000259" key="2">
    <source>
        <dbReference type="Pfam" id="PF03478"/>
    </source>
</evidence>
<reference evidence="4" key="1">
    <citation type="journal article" date="2020" name="Genome Biol.">
        <title>Gamete binning: chromosome-level and haplotype-resolved genome assembly enabled by high-throughput single-cell sequencing of gamete genomes.</title>
        <authorList>
            <person name="Campoy J.A."/>
            <person name="Sun H."/>
            <person name="Goel M."/>
            <person name="Jiao W.-B."/>
            <person name="Folz-Donahue K."/>
            <person name="Wang N."/>
            <person name="Rubio M."/>
            <person name="Liu C."/>
            <person name="Kukat C."/>
            <person name="Ruiz D."/>
            <person name="Huettel B."/>
            <person name="Schneeberger K."/>
        </authorList>
    </citation>
    <scope>NUCLEOTIDE SEQUENCE [LARGE SCALE GENOMIC DNA]</scope>
    <source>
        <strain evidence="4">cv. Rojo Pasion</strain>
    </source>
</reference>
<accession>A0A6J5W0B4</accession>
<dbReference type="OrthoDB" id="10421613at2759"/>
<keyword evidence="4" id="KW-1185">Reference proteome</keyword>
<dbReference type="SUPFAM" id="SSF50960">
    <property type="entry name" value="TolB, C-terminal domain"/>
    <property type="match status" value="1"/>
</dbReference>
<gene>
    <name evidence="3" type="ORF">ORAREDHAP_LOCUS2244</name>
</gene>
<dbReference type="InterPro" id="IPR001680">
    <property type="entry name" value="WD40_rpt"/>
</dbReference>
<dbReference type="AlphaFoldDB" id="A0A6J5W0B4"/>
<sequence>MMLDVGSILFEEIYGIRLFNPISRKSKTLPPLRRCRSSIRKVVLSSDPSRNNNFVVVFHDTMSRPRPRRLTSYQHGRGGENDVAGAWTDLEDSHDHYGGYFDIVLHNNGHYLFALSLDHSIQVWDFGDTYNNHPTKIMRFQPSIVLSCMTSGKKWLLELMGELLLVVREFLGHNCRGAEDFYVYKLNILLPKRGRRWNLCVIVLYFWTEMDRQCRYPRENCQG</sequence>
<dbReference type="PANTHER" id="PTHR44259:SF15">
    <property type="entry name" value="F-BOX PROTEIN KIB2-RELATED"/>
    <property type="match status" value="1"/>
</dbReference>
<feature type="domain" description="KIB1-4 beta-propeller" evidence="2">
    <location>
        <begin position="14"/>
        <end position="197"/>
    </location>
</feature>
<organism evidence="3 4">
    <name type="scientific">Prunus armeniaca</name>
    <name type="common">Apricot</name>
    <name type="synonym">Armeniaca vulgaris</name>
    <dbReference type="NCBI Taxonomy" id="36596"/>
    <lineage>
        <taxon>Eukaryota</taxon>
        <taxon>Viridiplantae</taxon>
        <taxon>Streptophyta</taxon>
        <taxon>Embryophyta</taxon>
        <taxon>Tracheophyta</taxon>
        <taxon>Spermatophyta</taxon>
        <taxon>Magnoliopsida</taxon>
        <taxon>eudicotyledons</taxon>
        <taxon>Gunneridae</taxon>
        <taxon>Pentapetalae</taxon>
        <taxon>rosids</taxon>
        <taxon>fabids</taxon>
        <taxon>Rosales</taxon>
        <taxon>Rosaceae</taxon>
        <taxon>Amygdaloideae</taxon>
        <taxon>Amygdaleae</taxon>
        <taxon>Prunus</taxon>
    </lineage>
</organism>
<evidence type="ECO:0000256" key="1">
    <source>
        <dbReference type="PROSITE-ProRule" id="PRU00221"/>
    </source>
</evidence>
<dbReference type="PROSITE" id="PS50082">
    <property type="entry name" value="WD_REPEATS_2"/>
    <property type="match status" value="1"/>
</dbReference>
<protein>
    <recommendedName>
        <fullName evidence="2">KIB1-4 beta-propeller domain-containing protein</fullName>
    </recommendedName>
</protein>
<dbReference type="InterPro" id="IPR015943">
    <property type="entry name" value="WD40/YVTN_repeat-like_dom_sf"/>
</dbReference>
<evidence type="ECO:0000313" key="4">
    <source>
        <dbReference type="Proteomes" id="UP000507245"/>
    </source>
</evidence>
<dbReference type="InterPro" id="IPR050942">
    <property type="entry name" value="F-box_BR-signaling"/>
</dbReference>
<keyword evidence="1" id="KW-0853">WD repeat</keyword>
<dbReference type="PANTHER" id="PTHR44259">
    <property type="entry name" value="OS07G0183000 PROTEIN-RELATED"/>
    <property type="match status" value="1"/>
</dbReference>
<dbReference type="Pfam" id="PF03478">
    <property type="entry name" value="Beta-prop_KIB1-4"/>
    <property type="match status" value="1"/>
</dbReference>